<dbReference type="GeneID" id="54999480"/>
<dbReference type="Proteomes" id="UP000263435">
    <property type="component" value="Segment"/>
</dbReference>
<accession>A0A385E705</accession>
<protein>
    <submittedName>
        <fullName evidence="1">Uncharacterized protein</fullName>
    </submittedName>
</protein>
<keyword evidence="2" id="KW-1185">Reference proteome</keyword>
<organism evidence="1 2">
    <name type="scientific">Vibrio phage vB_VpS_PG07</name>
    <dbReference type="NCBI Taxonomy" id="2301664"/>
    <lineage>
        <taxon>Viruses</taxon>
        <taxon>Duplodnaviria</taxon>
        <taxon>Heunggongvirae</taxon>
        <taxon>Uroviricota</taxon>
        <taxon>Caudoviricetes</taxon>
        <taxon>Demerecviridae</taxon>
        <taxon>Pogseptimavirus</taxon>
        <taxon>Pogseptimavirus PG07</taxon>
    </lineage>
</organism>
<reference evidence="1 2" key="1">
    <citation type="submission" date="2018-07" db="EMBL/GenBank/DDBJ databases">
        <title>Sequencing of PG07.</title>
        <authorList>
            <person name="Ding T."/>
        </authorList>
    </citation>
    <scope>NUCLEOTIDE SEQUENCE [LARGE SCALE GENOMIC DNA]</scope>
</reference>
<sequence length="58" mass="6629">MTGSIFGGKDYSALPVFFDIYEVRSPRDKELVTDIILHMEKKAIEQAVAERKRNASKK</sequence>
<evidence type="ECO:0000313" key="1">
    <source>
        <dbReference type="EMBL" id="AXQ66755.1"/>
    </source>
</evidence>
<evidence type="ECO:0000313" key="2">
    <source>
        <dbReference type="Proteomes" id="UP000263435"/>
    </source>
</evidence>
<name>A0A385E705_9CAUD</name>
<proteinExistence type="predicted"/>
<dbReference type="KEGG" id="vg:54999480"/>
<dbReference type="RefSeq" id="YP_009808577.1">
    <property type="nucleotide sequence ID" value="NC_048041.1"/>
</dbReference>
<dbReference type="EMBL" id="MH645904">
    <property type="protein sequence ID" value="AXQ66755.1"/>
    <property type="molecule type" value="Genomic_DNA"/>
</dbReference>